<dbReference type="PANTHER" id="PTHR42804">
    <property type="entry name" value="ALDEHYDE DEHYDROGENASE"/>
    <property type="match status" value="1"/>
</dbReference>
<dbReference type="EMBL" id="JACYWE010000001">
    <property type="protein sequence ID" value="MBD8505009.1"/>
    <property type="molecule type" value="Genomic_DNA"/>
</dbReference>
<evidence type="ECO:0000313" key="4">
    <source>
        <dbReference type="EMBL" id="MBD8505009.1"/>
    </source>
</evidence>
<dbReference type="InterPro" id="IPR016162">
    <property type="entry name" value="Ald_DH_N"/>
</dbReference>
<dbReference type="Proteomes" id="UP000642993">
    <property type="component" value="Unassembled WGS sequence"/>
</dbReference>
<comment type="caution">
    <text evidence="4">The sequence shown here is derived from an EMBL/GenBank/DDBJ whole genome shotgun (WGS) entry which is preliminary data.</text>
</comment>
<name>A0A927PKP8_9ACTN</name>
<dbReference type="SUPFAM" id="SSF53720">
    <property type="entry name" value="ALDH-like"/>
    <property type="match status" value="1"/>
</dbReference>
<dbReference type="AlphaFoldDB" id="A0A927PKP8"/>
<keyword evidence="5" id="KW-1185">Reference proteome</keyword>
<dbReference type="Gene3D" id="3.40.605.10">
    <property type="entry name" value="Aldehyde Dehydrogenase, Chain A, domain 1"/>
    <property type="match status" value="1"/>
</dbReference>
<evidence type="ECO:0000256" key="1">
    <source>
        <dbReference type="ARBA" id="ARBA00009986"/>
    </source>
</evidence>
<organism evidence="4 5">
    <name type="scientific">Lolliginicoccus lacisalsi</name>
    <dbReference type="NCBI Taxonomy" id="2742202"/>
    <lineage>
        <taxon>Bacteria</taxon>
        <taxon>Bacillati</taxon>
        <taxon>Actinomycetota</taxon>
        <taxon>Actinomycetes</taxon>
        <taxon>Mycobacteriales</taxon>
        <taxon>Hoyosellaceae</taxon>
        <taxon>Lolliginicoccus</taxon>
    </lineage>
</organism>
<sequence length="561" mass="59943">MAIPSHLDALLEELEAGEKLWSATPLRRRRELLEQVHASVATAANEWVAAAARIKGLPAKSPLLGEEWMSGPYPVLIATTALAESLHALEQGRSPLDAKHIHEARGGRIAVDVLPYELANALLLNGFHAEVWLRPGIDQETAIRTAGLAQLAPTETAGIGLVLGAGNITSIAPLDVLYELFAHNRMVILKLNPITDPMLPVLEKALRPLIDLGVVRIVLGGAEVGGYLAHHEKVSHVHMTGSAATHDAIVFGTGEEGARRKASNDPVLAKPISSELGGVSPVIVVPGEWSDADLRYQAEHVVTQRLHNNGYNCIAAQVLIVPADWDQKDAFLAEVRSVLVDAPSRDAYYPGSGDRIASALDTLGGAIRIGDRVLATGLEADSPALTTEYFAPVLAVTELPGNAAEYVDAAVEFANEHLVGTLGANVIIHPHTRRELGERFDQAVEDLRYGTVAINAWTGVGYLTSRATWGAFPGHTLNDVQSGIGVVHNALLLAETERTVVTGPFRPVPRSVLRGELAISPKPPWFVTNRTAATTGRRLTAFAANRSWAKLPGIFASALRG</sequence>
<dbReference type="InterPro" id="IPR016161">
    <property type="entry name" value="Ald_DH/histidinol_DH"/>
</dbReference>
<dbReference type="PANTHER" id="PTHR42804:SF1">
    <property type="entry name" value="ALDEHYDE DEHYDROGENASE-RELATED"/>
    <property type="match status" value="1"/>
</dbReference>
<dbReference type="RefSeq" id="WP_192037501.1">
    <property type="nucleotide sequence ID" value="NZ_JACYWE010000001.1"/>
</dbReference>
<accession>A0A927PKP8</accession>
<dbReference type="Pfam" id="PF00171">
    <property type="entry name" value="Aldedh"/>
    <property type="match status" value="1"/>
</dbReference>
<feature type="domain" description="Aldehyde dehydrogenase" evidence="3">
    <location>
        <begin position="186"/>
        <end position="335"/>
    </location>
</feature>
<dbReference type="InterPro" id="IPR016163">
    <property type="entry name" value="Ald_DH_C"/>
</dbReference>
<dbReference type="GO" id="GO:0016620">
    <property type="term" value="F:oxidoreductase activity, acting on the aldehyde or oxo group of donors, NAD or NADP as acceptor"/>
    <property type="evidence" value="ECO:0007669"/>
    <property type="project" value="InterPro"/>
</dbReference>
<reference evidence="4" key="1">
    <citation type="submission" date="2020-09" db="EMBL/GenBank/DDBJ databases">
        <title>Hoyosella lacisalsi sp. nov., a halotolerant actinobacterium isolated from soil of Lake Gudzhirganskoe.</title>
        <authorList>
            <person name="Yang Q."/>
            <person name="Guo P.Y."/>
            <person name="Liu S.W."/>
            <person name="Li F.N."/>
            <person name="Sun C.H."/>
        </authorList>
    </citation>
    <scope>NUCLEOTIDE SEQUENCE</scope>
    <source>
        <strain evidence="4">G463</strain>
    </source>
</reference>
<evidence type="ECO:0000313" key="5">
    <source>
        <dbReference type="Proteomes" id="UP000642993"/>
    </source>
</evidence>
<comment type="similarity">
    <text evidence="1">Belongs to the aldehyde dehydrogenase family.</text>
</comment>
<gene>
    <name evidence="4" type="ORF">HT102_00710</name>
</gene>
<dbReference type="InterPro" id="IPR015590">
    <property type="entry name" value="Aldehyde_DH_dom"/>
</dbReference>
<evidence type="ECO:0000256" key="2">
    <source>
        <dbReference type="ARBA" id="ARBA00023002"/>
    </source>
</evidence>
<keyword evidence="2" id="KW-0560">Oxidoreductase</keyword>
<protein>
    <submittedName>
        <fullName evidence="4">Aldehyde dehydrogenase</fullName>
    </submittedName>
</protein>
<evidence type="ECO:0000259" key="3">
    <source>
        <dbReference type="Pfam" id="PF00171"/>
    </source>
</evidence>
<dbReference type="Gene3D" id="3.40.309.10">
    <property type="entry name" value="Aldehyde Dehydrogenase, Chain A, domain 2"/>
    <property type="match status" value="1"/>
</dbReference>
<proteinExistence type="inferred from homology"/>